<dbReference type="Proteomes" id="UP000187012">
    <property type="component" value="Unassembled WGS sequence"/>
</dbReference>
<evidence type="ECO:0000313" key="1">
    <source>
        <dbReference type="EMBL" id="SIT37969.1"/>
    </source>
</evidence>
<organism evidence="1 2">
    <name type="scientific">Paraburkholderia ribeironis</name>
    <dbReference type="NCBI Taxonomy" id="1247936"/>
    <lineage>
        <taxon>Bacteria</taxon>
        <taxon>Pseudomonadati</taxon>
        <taxon>Pseudomonadota</taxon>
        <taxon>Betaproteobacteria</taxon>
        <taxon>Burkholderiales</taxon>
        <taxon>Burkholderiaceae</taxon>
        <taxon>Paraburkholderia</taxon>
    </lineage>
</organism>
<sequence length="46" mass="4705">MLGSPAASLRRAKAYRVGILKGDGNAINMEAAAAFIEAASEAPTRS</sequence>
<protein>
    <submittedName>
        <fullName evidence="1">Uncharacterized protein</fullName>
    </submittedName>
</protein>
<name>A0A1N7RSB3_9BURK</name>
<dbReference type="AlphaFoldDB" id="A0A1N7RSB3"/>
<proteinExistence type="predicted"/>
<keyword evidence="2" id="KW-1185">Reference proteome</keyword>
<accession>A0A1N7RSB3</accession>
<gene>
    <name evidence="1" type="ORF">BN2475_130032</name>
</gene>
<dbReference type="EMBL" id="CYGX02000013">
    <property type="protein sequence ID" value="SIT37969.1"/>
    <property type="molecule type" value="Genomic_DNA"/>
</dbReference>
<reference evidence="1 2" key="1">
    <citation type="submission" date="2016-12" db="EMBL/GenBank/DDBJ databases">
        <authorList>
            <person name="Song W.-J."/>
            <person name="Kurnit D.M."/>
        </authorList>
    </citation>
    <scope>NUCLEOTIDE SEQUENCE [LARGE SCALE GENOMIC DNA]</scope>
    <source>
        <strain evidence="1 2">STM7296</strain>
    </source>
</reference>
<evidence type="ECO:0000313" key="2">
    <source>
        <dbReference type="Proteomes" id="UP000187012"/>
    </source>
</evidence>